<dbReference type="RefSeq" id="WP_233251381.1">
    <property type="nucleotide sequence ID" value="NZ_RHPJ01000001.1"/>
</dbReference>
<dbReference type="CDD" id="cd03445">
    <property type="entry name" value="Thioesterase_II_repeat2"/>
    <property type="match status" value="1"/>
</dbReference>
<accession>A0A4Z1E419</accession>
<dbReference type="InterPro" id="IPR029069">
    <property type="entry name" value="HotDog_dom_sf"/>
</dbReference>
<evidence type="ECO:0000256" key="1">
    <source>
        <dbReference type="ARBA" id="ARBA00006538"/>
    </source>
</evidence>
<dbReference type="InterPro" id="IPR049450">
    <property type="entry name" value="ACOT8-like_C"/>
</dbReference>
<dbReference type="InterPro" id="IPR042171">
    <property type="entry name" value="Acyl-CoA_hotdog"/>
</dbReference>
<dbReference type="AlphaFoldDB" id="A0A4Z1E419"/>
<organism evidence="5 6">
    <name type="scientific">Serinibacter arcticus</name>
    <dbReference type="NCBI Taxonomy" id="1655435"/>
    <lineage>
        <taxon>Bacteria</taxon>
        <taxon>Bacillati</taxon>
        <taxon>Actinomycetota</taxon>
        <taxon>Actinomycetes</taxon>
        <taxon>Micrococcales</taxon>
        <taxon>Beutenbergiaceae</taxon>
        <taxon>Serinibacter</taxon>
    </lineage>
</organism>
<dbReference type="GO" id="GO:0006637">
    <property type="term" value="P:acyl-CoA metabolic process"/>
    <property type="evidence" value="ECO:0007669"/>
    <property type="project" value="InterPro"/>
</dbReference>
<proteinExistence type="inferred from homology"/>
<dbReference type="GO" id="GO:0047617">
    <property type="term" value="F:fatty acyl-CoA hydrolase activity"/>
    <property type="evidence" value="ECO:0007669"/>
    <property type="project" value="InterPro"/>
</dbReference>
<evidence type="ECO:0000313" key="5">
    <source>
        <dbReference type="EMBL" id="TGO06020.1"/>
    </source>
</evidence>
<evidence type="ECO:0000259" key="4">
    <source>
        <dbReference type="Pfam" id="PF20789"/>
    </source>
</evidence>
<protein>
    <submittedName>
        <fullName evidence="5">Acyl-CoA thioesterase II</fullName>
    </submittedName>
</protein>
<feature type="domain" description="Acyl-CoA thioesterase-like C-terminal" evidence="4">
    <location>
        <begin position="169"/>
        <end position="299"/>
    </location>
</feature>
<keyword evidence="2" id="KW-0378">Hydrolase</keyword>
<name>A0A4Z1E419_9MICO</name>
<dbReference type="InterPro" id="IPR049449">
    <property type="entry name" value="TesB_ACOT8-like_N"/>
</dbReference>
<gene>
    <name evidence="5" type="ORF">SERN_0212</name>
</gene>
<dbReference type="CDD" id="cd03444">
    <property type="entry name" value="Thioesterase_II_repeat1"/>
    <property type="match status" value="1"/>
</dbReference>
<dbReference type="Proteomes" id="UP000297318">
    <property type="component" value="Unassembled WGS sequence"/>
</dbReference>
<dbReference type="PANTHER" id="PTHR11066:SF34">
    <property type="entry name" value="ACYL-COENZYME A THIOESTERASE 8"/>
    <property type="match status" value="1"/>
</dbReference>
<sequence length="307" mass="33995">MTDARESVEDDRVPEGHEVFASIVDLFDLHRTAPLTFAGDSLPHANRRIYGGQVFGQAIVAAGRTVPGDRFVHSVHGYFLRPGNLDHPLTFAVEELHDGGSFSARRTHALQDGVPILSLIASFQEDQEGFEHALPVPLDVPGPEGLPSSDLLFRSSPEITRRYLAPRTAFDVRHVEPQLYLSPDPEPGTRQAMWIRAHSELPASAVADRNLRAALLVYACDQAMLEPVLRRHELAWSTPGLLVASLDHATWWHRDVDVTQWLLFVQDSPAAQGGRGLGTARVYDREGHLVASIAQEGMVRRRQRPPA</sequence>
<comment type="caution">
    <text evidence="5">The sequence shown here is derived from an EMBL/GenBank/DDBJ whole genome shotgun (WGS) entry which is preliminary data.</text>
</comment>
<dbReference type="Gene3D" id="2.40.160.210">
    <property type="entry name" value="Acyl-CoA thioesterase, double hotdog domain"/>
    <property type="match status" value="1"/>
</dbReference>
<dbReference type="InterPro" id="IPR003703">
    <property type="entry name" value="Acyl_CoA_thio"/>
</dbReference>
<dbReference type="Pfam" id="PF13622">
    <property type="entry name" value="4HBT_3"/>
    <property type="match status" value="1"/>
</dbReference>
<dbReference type="EMBL" id="RHPJ01000001">
    <property type="protein sequence ID" value="TGO06020.1"/>
    <property type="molecule type" value="Genomic_DNA"/>
</dbReference>
<dbReference type="Pfam" id="PF20789">
    <property type="entry name" value="4HBT_3C"/>
    <property type="match status" value="1"/>
</dbReference>
<reference evidence="5 6" key="1">
    <citation type="submission" date="2018-11" db="EMBL/GenBank/DDBJ databases">
        <title>Complete genome sequencing of the Actinobacteria Serinibacter sp. K3-2.</title>
        <authorList>
            <person name="Rakitin A.L."/>
            <person name="Beletsky A.V."/>
            <person name="Mardanov A.V."/>
            <person name="Ravin N.V."/>
            <person name="Gromova A.S."/>
            <person name="Filippova S.N."/>
            <person name="Gal'Chenko V.F."/>
        </authorList>
    </citation>
    <scope>NUCLEOTIDE SEQUENCE [LARGE SCALE GENOMIC DNA]</scope>
    <source>
        <strain evidence="5 6">K3-2</strain>
    </source>
</reference>
<evidence type="ECO:0000259" key="3">
    <source>
        <dbReference type="Pfam" id="PF13622"/>
    </source>
</evidence>
<feature type="domain" description="Acyl-CoA thioesterase-like N-terminal HotDog" evidence="3">
    <location>
        <begin position="46"/>
        <end position="124"/>
    </location>
</feature>
<dbReference type="PANTHER" id="PTHR11066">
    <property type="entry name" value="ACYL-COA THIOESTERASE"/>
    <property type="match status" value="1"/>
</dbReference>
<evidence type="ECO:0000313" key="6">
    <source>
        <dbReference type="Proteomes" id="UP000297318"/>
    </source>
</evidence>
<dbReference type="GO" id="GO:0009062">
    <property type="term" value="P:fatty acid catabolic process"/>
    <property type="evidence" value="ECO:0007669"/>
    <property type="project" value="TreeGrafter"/>
</dbReference>
<evidence type="ECO:0000256" key="2">
    <source>
        <dbReference type="ARBA" id="ARBA00022801"/>
    </source>
</evidence>
<comment type="similarity">
    <text evidence="1">Belongs to the C/M/P thioester hydrolase family.</text>
</comment>
<keyword evidence="6" id="KW-1185">Reference proteome</keyword>
<dbReference type="SUPFAM" id="SSF54637">
    <property type="entry name" value="Thioesterase/thiol ester dehydrase-isomerase"/>
    <property type="match status" value="2"/>
</dbReference>